<dbReference type="InterPro" id="IPR006935">
    <property type="entry name" value="Helicase/UvrB_N"/>
</dbReference>
<proteinExistence type="predicted"/>
<dbReference type="Proteomes" id="UP000249396">
    <property type="component" value="Unassembled WGS sequence"/>
</dbReference>
<dbReference type="GO" id="GO:0003677">
    <property type="term" value="F:DNA binding"/>
    <property type="evidence" value="ECO:0007669"/>
    <property type="project" value="InterPro"/>
</dbReference>
<reference evidence="2 3" key="1">
    <citation type="journal article" date="2018" name="Aquat. Microb. Ecol.">
        <title>Gammaproteobacterial methanotrophs dominate.</title>
        <authorList>
            <person name="Rissanen A.J."/>
            <person name="Saarenheimo J."/>
            <person name="Tiirola M."/>
            <person name="Peura S."/>
            <person name="Aalto S.L."/>
            <person name="Karvinen A."/>
            <person name="Nykanen H."/>
        </authorList>
    </citation>
    <scope>NUCLEOTIDE SEQUENCE [LARGE SCALE GENOMIC DNA]</scope>
    <source>
        <strain evidence="2">AMbin10</strain>
    </source>
</reference>
<sequence length="871" mass="97941">MRELDYQARVLTRLDDYLTELSSQKKRADGIAALALQQPELGLEIPDFTKKTWEFIKSAGKLPEARAGIPFSPRLDGIGRPVPNIVFKVPTGGGKTFLAVSALSKIFRGYLGKHKGFVLWIVPNEAIYTQTKRQLNDRQHPYRQLLDVLSANAVRFLEKDDPLNAQEVESHLCVMLLMLQSSNKQNKESLKMFRDRGDVHGFFPAEGDQEAHAETLKRIPNLDGYDLAGSSYPWPIIKDSLGNALRLIRPVVVMDEGHKAVSVLAFATLYGFNPCFVLELSATPKDVAATGGKKPKPARYANVLVEVSGLDLDREGMIKMPLNLDPREGTDWRNTLAAALQRLNELDQSARQFYADTGRYIRPILLVQVERTGNDQRDGEHIHALDTKEWLISVGGLDEAEIAIKTADTNDLANPENLDLLANTNRIRAIITKSALQEGWDCPFAYILCALAVSSNLSAMTQLIGRILRQPHAQKTGVPLLDESYVITHHGQTAQVVKAIKDGLEEVGMGDLVKEIRYGDGDKGKGPRPVQRRGKFAKTEIYLPLVLAVKDGQTRPLDYEQDILFELDWQGLDVSPLVALIPDNANSAEHQMRRIRLTDSQKEPIVDEVIGASPERLVFDVAYAVRMISDIVPNAWWASEIVAQTIDGLKVRGFDEGKLGEISGLIVETLRTWLGKQRDTQAEKLFREEVAAGRVQFRLRTDGHNWRMPLQSETFEPLGSEQLLGKSGEALERSLFAPIYKGDFSSQDEREIAVYLDAEDALDWWHRNVARSQFALQGWRKEKIYPDIIFAVRQNKTDRKLVALEMKGQHLAGNDDTTYKQAVLQLMTEAYRIEQSPRVGELELVVEDGTSFKCDLVLMTEWKYRLPQFLK</sequence>
<keyword evidence="2" id="KW-0378">Hydrolase</keyword>
<name>A0A2W4QDF1_9GAMM</name>
<keyword evidence="2" id="KW-0255">Endonuclease</keyword>
<dbReference type="Pfam" id="PF04851">
    <property type="entry name" value="ResIII"/>
    <property type="match status" value="1"/>
</dbReference>
<keyword evidence="2" id="KW-0540">Nuclease</keyword>
<feature type="domain" description="Helicase/UvrB N-terminal" evidence="1">
    <location>
        <begin position="84"/>
        <end position="285"/>
    </location>
</feature>
<protein>
    <submittedName>
        <fullName evidence="2">Type III restriction endonuclease subunit R</fullName>
    </submittedName>
</protein>
<dbReference type="GO" id="GO:0004519">
    <property type="term" value="F:endonuclease activity"/>
    <property type="evidence" value="ECO:0007669"/>
    <property type="project" value="UniProtKB-KW"/>
</dbReference>
<dbReference type="Gene3D" id="3.40.50.300">
    <property type="entry name" value="P-loop containing nucleotide triphosphate hydrolases"/>
    <property type="match status" value="2"/>
</dbReference>
<dbReference type="InterPro" id="IPR027417">
    <property type="entry name" value="P-loop_NTPase"/>
</dbReference>
<comment type="caution">
    <text evidence="2">The sequence shown here is derived from an EMBL/GenBank/DDBJ whole genome shotgun (WGS) entry which is preliminary data.</text>
</comment>
<gene>
    <name evidence="2" type="ORF">DM484_30095</name>
</gene>
<evidence type="ECO:0000259" key="1">
    <source>
        <dbReference type="Pfam" id="PF04851"/>
    </source>
</evidence>
<dbReference type="GO" id="GO:0005524">
    <property type="term" value="F:ATP binding"/>
    <property type="evidence" value="ECO:0007669"/>
    <property type="project" value="InterPro"/>
</dbReference>
<dbReference type="EMBL" id="QJPH01000584">
    <property type="protein sequence ID" value="PZN69206.1"/>
    <property type="molecule type" value="Genomic_DNA"/>
</dbReference>
<dbReference type="SUPFAM" id="SSF52540">
    <property type="entry name" value="P-loop containing nucleoside triphosphate hydrolases"/>
    <property type="match status" value="1"/>
</dbReference>
<accession>A0A2W4QDF1</accession>
<evidence type="ECO:0000313" key="3">
    <source>
        <dbReference type="Proteomes" id="UP000249396"/>
    </source>
</evidence>
<dbReference type="AlphaFoldDB" id="A0A2W4QDF1"/>
<evidence type="ECO:0000313" key="2">
    <source>
        <dbReference type="EMBL" id="PZN69206.1"/>
    </source>
</evidence>
<organism evidence="2 3">
    <name type="scientific">Candidatus Methylumidiphilus alinenensis</name>
    <dbReference type="NCBI Taxonomy" id="2202197"/>
    <lineage>
        <taxon>Bacteria</taxon>
        <taxon>Pseudomonadati</taxon>
        <taxon>Pseudomonadota</taxon>
        <taxon>Gammaproteobacteria</taxon>
        <taxon>Methylococcales</taxon>
        <taxon>Candidatus Methylumidiphilus</taxon>
    </lineage>
</organism>
<dbReference type="GO" id="GO:0016787">
    <property type="term" value="F:hydrolase activity"/>
    <property type="evidence" value="ECO:0007669"/>
    <property type="project" value="InterPro"/>
</dbReference>